<evidence type="ECO:0000259" key="3">
    <source>
        <dbReference type="Pfam" id="PF22594"/>
    </source>
</evidence>
<dbReference type="PANTHER" id="PTHR44830">
    <property type="entry name" value="ELONGATION FACTOR 1 ALPHA"/>
    <property type="match status" value="1"/>
</dbReference>
<protein>
    <submittedName>
        <fullName evidence="4">Elongation factor 1-alpha 1</fullName>
    </submittedName>
</protein>
<reference evidence="4 5" key="1">
    <citation type="submission" date="2023-05" db="EMBL/GenBank/DDBJ databases">
        <title>B98-5 Cell Line De Novo Hybrid Assembly: An Optical Mapping Approach.</title>
        <authorList>
            <person name="Kananen K."/>
            <person name="Auerbach J.A."/>
            <person name="Kautto E."/>
            <person name="Blachly J.S."/>
        </authorList>
    </citation>
    <scope>NUCLEOTIDE SEQUENCE [LARGE SCALE GENOMIC DNA]</scope>
    <source>
        <strain evidence="4">B95-8</strain>
        <tissue evidence="4">Cell line</tissue>
    </source>
</reference>
<dbReference type="EMBL" id="JASSZA010000005">
    <property type="protein sequence ID" value="KAK2109531.1"/>
    <property type="molecule type" value="Genomic_DNA"/>
</dbReference>
<proteinExistence type="predicted"/>
<keyword evidence="4" id="KW-0648">Protein biosynthesis</keyword>
<evidence type="ECO:0000313" key="4">
    <source>
        <dbReference type="EMBL" id="KAK2109531.1"/>
    </source>
</evidence>
<dbReference type="PANTHER" id="PTHR44830:SF1">
    <property type="entry name" value="TR-TYPE G DOMAIN-CONTAINING PROTEIN"/>
    <property type="match status" value="1"/>
</dbReference>
<dbReference type="SUPFAM" id="SSF50447">
    <property type="entry name" value="Translation proteins"/>
    <property type="match status" value="1"/>
</dbReference>
<keyword evidence="5" id="KW-1185">Reference proteome</keyword>
<keyword evidence="4" id="KW-0251">Elongation factor</keyword>
<keyword evidence="2" id="KW-0342">GTP-binding</keyword>
<dbReference type="InterPro" id="IPR054696">
    <property type="entry name" value="GTP-eEF1A_C"/>
</dbReference>
<dbReference type="Proteomes" id="UP001266305">
    <property type="component" value="Unassembled WGS sequence"/>
</dbReference>
<organism evidence="4 5">
    <name type="scientific">Saguinus oedipus</name>
    <name type="common">Cotton-top tamarin</name>
    <name type="synonym">Oedipomidas oedipus</name>
    <dbReference type="NCBI Taxonomy" id="9490"/>
    <lineage>
        <taxon>Eukaryota</taxon>
        <taxon>Metazoa</taxon>
        <taxon>Chordata</taxon>
        <taxon>Craniata</taxon>
        <taxon>Vertebrata</taxon>
        <taxon>Euteleostomi</taxon>
        <taxon>Mammalia</taxon>
        <taxon>Eutheria</taxon>
        <taxon>Euarchontoglires</taxon>
        <taxon>Primates</taxon>
        <taxon>Haplorrhini</taxon>
        <taxon>Platyrrhini</taxon>
        <taxon>Cebidae</taxon>
        <taxon>Callitrichinae</taxon>
        <taxon>Saguinus</taxon>
    </lineage>
</organism>
<dbReference type="SUPFAM" id="SSF50465">
    <property type="entry name" value="EF-Tu/eEF-1alpha/eIF2-gamma C-terminal domain"/>
    <property type="match status" value="1"/>
</dbReference>
<dbReference type="InterPro" id="IPR009001">
    <property type="entry name" value="Transl_elong_EF1A/Init_IF2_C"/>
</dbReference>
<name>A0ABQ9VJI6_SAGOE</name>
<keyword evidence="1" id="KW-0547">Nucleotide-binding</keyword>
<accession>A0ABQ9VJI6</accession>
<sequence length="178" mass="19286">METGALKPSMVTAPLLKSTSQLKSVETYHEALREVLSGDIVGFNVKNMSVKDTYCGNLVGDSKNDLSMEAGQISTGYAPMLNCHMPHIACKFAELMEKTDHHSGKKVEDKPEFFKLGDAAIVDMVLCAESFSNHPPLGPFVVDDMRQIVAVDIIKAVDIRVAGACKATKSAQKAQKSK</sequence>
<dbReference type="Pfam" id="PF22594">
    <property type="entry name" value="GTP-eEF1A_C"/>
    <property type="match status" value="1"/>
</dbReference>
<gene>
    <name evidence="4" type="primary">EEF1A1_11</name>
    <name evidence="4" type="ORF">P7K49_009277</name>
</gene>
<dbReference type="GO" id="GO:0003746">
    <property type="term" value="F:translation elongation factor activity"/>
    <property type="evidence" value="ECO:0007669"/>
    <property type="project" value="UniProtKB-KW"/>
</dbReference>
<evidence type="ECO:0000256" key="1">
    <source>
        <dbReference type="ARBA" id="ARBA00022741"/>
    </source>
</evidence>
<dbReference type="Gene3D" id="2.40.30.10">
    <property type="entry name" value="Translation factors"/>
    <property type="match status" value="2"/>
</dbReference>
<evidence type="ECO:0000256" key="2">
    <source>
        <dbReference type="ARBA" id="ARBA00023134"/>
    </source>
</evidence>
<evidence type="ECO:0000313" key="5">
    <source>
        <dbReference type="Proteomes" id="UP001266305"/>
    </source>
</evidence>
<dbReference type="InterPro" id="IPR009000">
    <property type="entry name" value="Transl_B-barrel_sf"/>
</dbReference>
<comment type="caution">
    <text evidence="4">The sequence shown here is derived from an EMBL/GenBank/DDBJ whole genome shotgun (WGS) entry which is preliminary data.</text>
</comment>
<feature type="domain" description="GTP-eEF1A C-terminal" evidence="3">
    <location>
        <begin position="68"/>
        <end position="155"/>
    </location>
</feature>